<sequence>MGKGRLLEIKKNSLLLQQDVECNRRDLLELINHSYVIPFVLPFNLLILIWNLSIEISFK</sequence>
<keyword evidence="1" id="KW-1133">Transmembrane helix</keyword>
<organism evidence="2 3">
    <name type="scientific">Bacteroides finegoldii</name>
    <dbReference type="NCBI Taxonomy" id="338188"/>
    <lineage>
        <taxon>Bacteria</taxon>
        <taxon>Pseudomonadati</taxon>
        <taxon>Bacteroidota</taxon>
        <taxon>Bacteroidia</taxon>
        <taxon>Bacteroidales</taxon>
        <taxon>Bacteroidaceae</taxon>
        <taxon>Bacteroides</taxon>
    </lineage>
</organism>
<dbReference type="AlphaFoldDB" id="A0A174I7M3"/>
<dbReference type="Proteomes" id="UP000095517">
    <property type="component" value="Unassembled WGS sequence"/>
</dbReference>
<reference evidence="2 3" key="1">
    <citation type="submission" date="2015-09" db="EMBL/GenBank/DDBJ databases">
        <authorList>
            <consortium name="Pathogen Informatics"/>
        </authorList>
    </citation>
    <scope>NUCLEOTIDE SEQUENCE [LARGE SCALE GENOMIC DNA]</scope>
    <source>
        <strain evidence="2 3">2789STDY5608840</strain>
    </source>
</reference>
<evidence type="ECO:0000313" key="3">
    <source>
        <dbReference type="Proteomes" id="UP000095517"/>
    </source>
</evidence>
<dbReference type="STRING" id="338188.ERS852397_02906"/>
<protein>
    <submittedName>
        <fullName evidence="2">Uncharacterized protein</fullName>
    </submittedName>
</protein>
<dbReference type="EMBL" id="CYZH01000017">
    <property type="protein sequence ID" value="CUO83133.1"/>
    <property type="molecule type" value="Genomic_DNA"/>
</dbReference>
<evidence type="ECO:0000313" key="2">
    <source>
        <dbReference type="EMBL" id="CUO83133.1"/>
    </source>
</evidence>
<keyword evidence="1" id="KW-0812">Transmembrane</keyword>
<gene>
    <name evidence="2" type="ORF">ERS852397_02906</name>
</gene>
<feature type="transmembrane region" description="Helical" evidence="1">
    <location>
        <begin position="35"/>
        <end position="54"/>
    </location>
</feature>
<name>A0A174I7M3_9BACE</name>
<keyword evidence="1" id="KW-0472">Membrane</keyword>
<proteinExistence type="predicted"/>
<accession>A0A174I7M3</accession>
<evidence type="ECO:0000256" key="1">
    <source>
        <dbReference type="SAM" id="Phobius"/>
    </source>
</evidence>